<name>A0AAW9MPM5_9FIRM</name>
<accession>A0AAW9MPM5</accession>
<dbReference type="EMBL" id="JAYKOT010000003">
    <property type="protein sequence ID" value="MEB3429034.1"/>
    <property type="molecule type" value="Genomic_DNA"/>
</dbReference>
<evidence type="ECO:0000313" key="2">
    <source>
        <dbReference type="Proteomes" id="UP001357733"/>
    </source>
</evidence>
<dbReference type="RefSeq" id="WP_324619152.1">
    <property type="nucleotide sequence ID" value="NZ_JAYKOT010000003.1"/>
</dbReference>
<evidence type="ECO:0000313" key="1">
    <source>
        <dbReference type="EMBL" id="MEB3429034.1"/>
    </source>
</evidence>
<comment type="caution">
    <text evidence="1">The sequence shown here is derived from an EMBL/GenBank/DDBJ whole genome shotgun (WGS) entry which is preliminary data.</text>
</comment>
<evidence type="ECO:0008006" key="3">
    <source>
        <dbReference type="Google" id="ProtNLM"/>
    </source>
</evidence>
<gene>
    <name evidence="1" type="ORF">VLK81_03185</name>
</gene>
<sequence length="133" mass="16014">MDKKYMDIINLDYKPSLKHPRMPRQNRACQFQAFKALRGYEERIYESSKEKIKKKHLASDQKDLINYRLSEIISGKIKKNYKFVFFKRDDSFIYGKYENVCGKVQKIDSYEKIIYLEKGERINIEDLIAIEEL</sequence>
<reference evidence="1 2" key="1">
    <citation type="submission" date="2024-01" db="EMBL/GenBank/DDBJ databases">
        <title>Complete genome sequence of Citroniella saccharovorans strain M6.X9, isolated from human fecal sample.</title>
        <authorList>
            <person name="Cheng G."/>
            <person name="Westerholm M."/>
            <person name="Schnurer A."/>
        </authorList>
    </citation>
    <scope>NUCLEOTIDE SEQUENCE [LARGE SCALE GENOMIC DNA]</scope>
    <source>
        <strain evidence="1 2">DSM 29873</strain>
    </source>
</reference>
<keyword evidence="2" id="KW-1185">Reference proteome</keyword>
<dbReference type="Proteomes" id="UP001357733">
    <property type="component" value="Unassembled WGS sequence"/>
</dbReference>
<proteinExistence type="predicted"/>
<dbReference type="AlphaFoldDB" id="A0AAW9MPM5"/>
<protein>
    <recommendedName>
        <fullName evidence="3">YolD-like protein</fullName>
    </recommendedName>
</protein>
<organism evidence="1 2">
    <name type="scientific">Citroniella saccharovorans</name>
    <dbReference type="NCBI Taxonomy" id="2053367"/>
    <lineage>
        <taxon>Bacteria</taxon>
        <taxon>Bacillati</taxon>
        <taxon>Bacillota</taxon>
        <taxon>Tissierellia</taxon>
        <taxon>Tissierellales</taxon>
        <taxon>Peptoniphilaceae</taxon>
        <taxon>Citroniella</taxon>
    </lineage>
</organism>